<feature type="transmembrane region" description="Helical" evidence="8">
    <location>
        <begin position="737"/>
        <end position="755"/>
    </location>
</feature>
<feature type="transmembrane region" description="Helical" evidence="8">
    <location>
        <begin position="378"/>
        <end position="396"/>
    </location>
</feature>
<evidence type="ECO:0000256" key="6">
    <source>
        <dbReference type="ARBA" id="ARBA00023180"/>
    </source>
</evidence>
<dbReference type="InterPro" id="IPR020846">
    <property type="entry name" value="MFS_dom"/>
</dbReference>
<evidence type="ECO:0000256" key="1">
    <source>
        <dbReference type="ARBA" id="ARBA00004141"/>
    </source>
</evidence>
<dbReference type="Pfam" id="PF01370">
    <property type="entry name" value="Epimerase"/>
    <property type="match status" value="1"/>
</dbReference>
<name>A0A4V3XJI1_9APHY</name>
<feature type="transmembrane region" description="Helical" evidence="8">
    <location>
        <begin position="672"/>
        <end position="690"/>
    </location>
</feature>
<feature type="transmembrane region" description="Helical" evidence="8">
    <location>
        <begin position="408"/>
        <end position="426"/>
    </location>
</feature>
<dbReference type="OrthoDB" id="440553at2759"/>
<feature type="transmembrane region" description="Helical" evidence="8">
    <location>
        <begin position="761"/>
        <end position="782"/>
    </location>
</feature>
<dbReference type="InterPro" id="IPR011701">
    <property type="entry name" value="MFS"/>
</dbReference>
<dbReference type="PROSITE" id="PS50850">
    <property type="entry name" value="MFS"/>
    <property type="match status" value="1"/>
</dbReference>
<feature type="transmembrane region" description="Helical" evidence="8">
    <location>
        <begin position="569"/>
        <end position="592"/>
    </location>
</feature>
<dbReference type="FunFam" id="1.20.1250.20:FF:000172">
    <property type="entry name" value="MFS multidrug resistance transporter"/>
    <property type="match status" value="1"/>
</dbReference>
<dbReference type="Gene3D" id="1.20.1250.20">
    <property type="entry name" value="MFS general substrate transporter like domains"/>
    <property type="match status" value="1"/>
</dbReference>
<feature type="transmembrane region" description="Helical" evidence="8">
    <location>
        <begin position="432"/>
        <end position="458"/>
    </location>
</feature>
<gene>
    <name evidence="10" type="ORF">EUX98_g1068</name>
</gene>
<dbReference type="GO" id="GO:0140115">
    <property type="term" value="P:export across plasma membrane"/>
    <property type="evidence" value="ECO:0007669"/>
    <property type="project" value="UniProtKB-ARBA"/>
</dbReference>
<dbReference type="CDD" id="cd05271">
    <property type="entry name" value="NDUFA9_like_SDR_a"/>
    <property type="match status" value="1"/>
</dbReference>
<dbReference type="Proteomes" id="UP000308730">
    <property type="component" value="Unassembled WGS sequence"/>
</dbReference>
<dbReference type="InterPro" id="IPR036291">
    <property type="entry name" value="NAD(P)-bd_dom_sf"/>
</dbReference>
<dbReference type="FunFam" id="1.20.1720.10:FF:000009">
    <property type="entry name" value="MFS multidrug transporter"/>
    <property type="match status" value="1"/>
</dbReference>
<dbReference type="Gene3D" id="3.40.50.720">
    <property type="entry name" value="NAD(P)-binding Rossmann-like Domain"/>
    <property type="match status" value="1"/>
</dbReference>
<feature type="transmembrane region" description="Helical" evidence="8">
    <location>
        <begin position="696"/>
        <end position="716"/>
    </location>
</feature>
<accession>A0A4V3XJI1</accession>
<feature type="domain" description="Major facilitator superfamily (MFS) profile" evidence="9">
    <location>
        <begin position="343"/>
        <end position="786"/>
    </location>
</feature>
<evidence type="ECO:0000256" key="3">
    <source>
        <dbReference type="ARBA" id="ARBA00022692"/>
    </source>
</evidence>
<feature type="transmembrane region" description="Helical" evidence="8">
    <location>
        <begin position="612"/>
        <end position="634"/>
    </location>
</feature>
<feature type="transmembrane region" description="Helical" evidence="8">
    <location>
        <begin position="500"/>
        <end position="519"/>
    </location>
</feature>
<dbReference type="EMBL" id="SGPM01000010">
    <property type="protein sequence ID" value="THH33163.1"/>
    <property type="molecule type" value="Genomic_DNA"/>
</dbReference>
<keyword evidence="11" id="KW-1185">Reference proteome</keyword>
<dbReference type="InterPro" id="IPR036259">
    <property type="entry name" value="MFS_trans_sf"/>
</dbReference>
<organism evidence="10 11">
    <name type="scientific">Antrodiella citrinella</name>
    <dbReference type="NCBI Taxonomy" id="2447956"/>
    <lineage>
        <taxon>Eukaryota</taxon>
        <taxon>Fungi</taxon>
        <taxon>Dikarya</taxon>
        <taxon>Basidiomycota</taxon>
        <taxon>Agaricomycotina</taxon>
        <taxon>Agaricomycetes</taxon>
        <taxon>Polyporales</taxon>
        <taxon>Steccherinaceae</taxon>
        <taxon>Antrodiella</taxon>
    </lineage>
</organism>
<keyword evidence="2" id="KW-0813">Transport</keyword>
<dbReference type="AlphaFoldDB" id="A0A4V3XJI1"/>
<evidence type="ECO:0000313" key="10">
    <source>
        <dbReference type="EMBL" id="THH33163.1"/>
    </source>
</evidence>
<keyword evidence="4 8" id="KW-1133">Transmembrane helix</keyword>
<dbReference type="GO" id="GO:0015137">
    <property type="term" value="F:citrate transmembrane transporter activity"/>
    <property type="evidence" value="ECO:0007669"/>
    <property type="project" value="UniProtKB-ARBA"/>
</dbReference>
<evidence type="ECO:0000313" key="11">
    <source>
        <dbReference type="Proteomes" id="UP000308730"/>
    </source>
</evidence>
<dbReference type="SUPFAM" id="SSF51735">
    <property type="entry name" value="NAD(P)-binding Rossmann-fold domains"/>
    <property type="match status" value="1"/>
</dbReference>
<comment type="subcellular location">
    <subcellularLocation>
        <location evidence="1">Membrane</location>
        <topology evidence="1">Multi-pass membrane protein</topology>
    </subcellularLocation>
</comment>
<evidence type="ECO:0000259" key="9">
    <source>
        <dbReference type="PROSITE" id="PS50850"/>
    </source>
</evidence>
<evidence type="ECO:0000256" key="7">
    <source>
        <dbReference type="SAM" id="MobiDB-lite"/>
    </source>
</evidence>
<keyword evidence="5 8" id="KW-0472">Membrane</keyword>
<feature type="transmembrane region" description="Helical" evidence="8">
    <location>
        <begin position="470"/>
        <end position="488"/>
    </location>
</feature>
<evidence type="ECO:0000256" key="4">
    <source>
        <dbReference type="ARBA" id="ARBA00022989"/>
    </source>
</evidence>
<protein>
    <recommendedName>
        <fullName evidence="9">Major facilitator superfamily (MFS) profile domain-containing protein</fullName>
    </recommendedName>
</protein>
<reference evidence="10 11" key="1">
    <citation type="submission" date="2019-02" db="EMBL/GenBank/DDBJ databases">
        <title>Genome sequencing of the rare red list fungi Antrodiella citrinella (Flaviporus citrinellus).</title>
        <authorList>
            <person name="Buettner E."/>
            <person name="Kellner H."/>
        </authorList>
    </citation>
    <scope>NUCLEOTIDE SEQUENCE [LARGE SCALE GENOMIC DNA]</scope>
    <source>
        <strain evidence="10 11">DSM 108506</strain>
    </source>
</reference>
<dbReference type="SUPFAM" id="SSF103473">
    <property type="entry name" value="MFS general substrate transporter"/>
    <property type="match status" value="1"/>
</dbReference>
<comment type="caution">
    <text evidence="10">The sequence shown here is derived from an EMBL/GenBank/DDBJ whole genome shotgun (WGS) entry which is preliminary data.</text>
</comment>
<dbReference type="GO" id="GO:0005886">
    <property type="term" value="C:plasma membrane"/>
    <property type="evidence" value="ECO:0007669"/>
    <property type="project" value="TreeGrafter"/>
</dbReference>
<evidence type="ECO:0000256" key="5">
    <source>
        <dbReference type="ARBA" id="ARBA00023136"/>
    </source>
</evidence>
<keyword evidence="6" id="KW-0325">Glycoprotein</keyword>
<proteinExistence type="predicted"/>
<feature type="region of interest" description="Disordered" evidence="7">
    <location>
        <begin position="296"/>
        <end position="325"/>
    </location>
</feature>
<dbReference type="CDD" id="cd17323">
    <property type="entry name" value="MFS_Tpo1_MDR_like"/>
    <property type="match status" value="1"/>
</dbReference>
<dbReference type="PANTHER" id="PTHR23502">
    <property type="entry name" value="MAJOR FACILITATOR SUPERFAMILY"/>
    <property type="match status" value="1"/>
</dbReference>
<feature type="transmembrane region" description="Helical" evidence="8">
    <location>
        <begin position="341"/>
        <end position="358"/>
    </location>
</feature>
<dbReference type="InterPro" id="IPR001509">
    <property type="entry name" value="Epimerase_deHydtase"/>
</dbReference>
<dbReference type="Pfam" id="PF07690">
    <property type="entry name" value="MFS_1"/>
    <property type="match status" value="1"/>
</dbReference>
<evidence type="ECO:0000256" key="2">
    <source>
        <dbReference type="ARBA" id="ARBA00022448"/>
    </source>
</evidence>
<sequence>MCIGSNIARAIATANNPTRMVQISSRRPEKIYRSLYDSLPEASRKQLLPPKAADVTDPTTLARAFQGADVVVSLVGIMHGTPADFERIQWRGAEHVAIYAREAGAKLIHISAIGADVQSEVPYERTKALGEQAVLKACPDATIIRPSLVFGPEDDFFNRFAKLSRIMPFMPVFGGGTALFQPVYVGDIARAVEVLSRNDPDIMKEVSGKIIEAGGPDVVTYRQIMELVLRYSKRWRPIVSIPFGIGLLQASVLEKLPPNIFTLTQDQVRQLKKSNVVNATDSDIPFAKPVATLGHGSIKKQDDQGDQHTLVPSSSDMEAQSPAVDDVPEKPYSVFSTKEKWAIVVVSSFAGLFSPLTANSYFPAIPIIAAEFHKSTELINLTVTAYMIFQGLSPMVWGPLSDRWGRRLMFIACLLLLAISCVGVALTPTSDYWLLMVMRCVQSSGSASTVAIGAGVIADIATISERGSFFGLYSIGPMIGPAIGPVIGGGLTQSLGWRSIFWFLCISSATCAMIMALVFPETLRAIVGDGSIPPPRISRPIIPIIGRNRISSDKVEKPPRKPFINPLRLFFYPEVTLLLIFNGVVYAVFYGVTASISTLFKVVYPFLNETDIGLCFLAIGGGMLIGTVAHGKVLDREYRVVKAKLIKEGSLSVEDSRNDETFPIEYARFRTMPIWLGLFTICCIGYGWALEQRVNIAVPLVMQIIMGYMIICVMNTTQTLIIDMLPAQGSSITACNNFARCSLGAGMVSVINVIINSVGIGWTYVILGALCLAVSPIMFIVMRMGPKWRAARRARKAAAEKFIDEKSG</sequence>
<dbReference type="PANTHER" id="PTHR23502:SF51">
    <property type="entry name" value="QUINIDINE RESISTANCE PROTEIN 1-RELATED"/>
    <property type="match status" value="1"/>
</dbReference>
<evidence type="ECO:0000256" key="8">
    <source>
        <dbReference type="SAM" id="Phobius"/>
    </source>
</evidence>
<keyword evidence="3 8" id="KW-0812">Transmembrane</keyword>